<name>A0A183E107_9BILA</name>
<organism evidence="4">
    <name type="scientific">Gongylonema pulchrum</name>
    <dbReference type="NCBI Taxonomy" id="637853"/>
    <lineage>
        <taxon>Eukaryota</taxon>
        <taxon>Metazoa</taxon>
        <taxon>Ecdysozoa</taxon>
        <taxon>Nematoda</taxon>
        <taxon>Chromadorea</taxon>
        <taxon>Rhabditida</taxon>
        <taxon>Spirurina</taxon>
        <taxon>Spiruromorpha</taxon>
        <taxon>Spiruroidea</taxon>
        <taxon>Gongylonematidae</taxon>
        <taxon>Gongylonema</taxon>
    </lineage>
</organism>
<sequence>MPVKTHRGQFEIWKSASEKTPSQAGETQQQDHLSEDTPYDDRRTLSEQASQTRCMRRNAGQPPLKLISKHHELLVFSIAPH</sequence>
<feature type="compositionally biased region" description="Basic and acidic residues" evidence="1">
    <location>
        <begin position="32"/>
        <end position="45"/>
    </location>
</feature>
<dbReference type="Proteomes" id="UP000271098">
    <property type="component" value="Unassembled WGS sequence"/>
</dbReference>
<dbReference type="WBParaSite" id="GPUH_0001466701-mRNA-1">
    <property type="protein sequence ID" value="GPUH_0001466701-mRNA-1"/>
    <property type="gene ID" value="GPUH_0001466701"/>
</dbReference>
<reference evidence="2 3" key="2">
    <citation type="submission" date="2018-11" db="EMBL/GenBank/DDBJ databases">
        <authorList>
            <consortium name="Pathogen Informatics"/>
        </authorList>
    </citation>
    <scope>NUCLEOTIDE SEQUENCE [LARGE SCALE GENOMIC DNA]</scope>
</reference>
<proteinExistence type="predicted"/>
<evidence type="ECO:0000313" key="3">
    <source>
        <dbReference type="Proteomes" id="UP000271098"/>
    </source>
</evidence>
<evidence type="ECO:0000256" key="1">
    <source>
        <dbReference type="SAM" id="MobiDB-lite"/>
    </source>
</evidence>
<feature type="compositionally biased region" description="Polar residues" evidence="1">
    <location>
        <begin position="18"/>
        <end position="31"/>
    </location>
</feature>
<feature type="region of interest" description="Disordered" evidence="1">
    <location>
        <begin position="1"/>
        <end position="63"/>
    </location>
</feature>
<dbReference type="AlphaFoldDB" id="A0A183E107"/>
<evidence type="ECO:0000313" key="2">
    <source>
        <dbReference type="EMBL" id="VDN24532.1"/>
    </source>
</evidence>
<evidence type="ECO:0000313" key="4">
    <source>
        <dbReference type="WBParaSite" id="GPUH_0001466701-mRNA-1"/>
    </source>
</evidence>
<keyword evidence="3" id="KW-1185">Reference proteome</keyword>
<dbReference type="EMBL" id="UYRT01081501">
    <property type="protein sequence ID" value="VDN24532.1"/>
    <property type="molecule type" value="Genomic_DNA"/>
</dbReference>
<reference evidence="4" key="1">
    <citation type="submission" date="2016-06" db="UniProtKB">
        <authorList>
            <consortium name="WormBaseParasite"/>
        </authorList>
    </citation>
    <scope>IDENTIFICATION</scope>
</reference>
<gene>
    <name evidence="2" type="ORF">GPUH_LOCUS14648</name>
</gene>
<protein>
    <submittedName>
        <fullName evidence="4">Transposase</fullName>
    </submittedName>
</protein>
<accession>A0A183E107</accession>